<sequence length="81" mass="8813">MADSKIPIANLFYLDRKSYQKTGIYICKTCKKKISSLHANDFVSKTSLPGSRNLCNNTPASLIFSKGDFGGALGDDKFSSS</sequence>
<name>A0ABD2PSN9_9PLAT</name>
<accession>A0ABD2PSN9</accession>
<dbReference type="EMBL" id="JBJKFK010003145">
    <property type="protein sequence ID" value="KAL3310210.1"/>
    <property type="molecule type" value="Genomic_DNA"/>
</dbReference>
<evidence type="ECO:0000313" key="2">
    <source>
        <dbReference type="Proteomes" id="UP001626550"/>
    </source>
</evidence>
<keyword evidence="2" id="KW-1185">Reference proteome</keyword>
<proteinExistence type="predicted"/>
<gene>
    <name evidence="1" type="ORF">Ciccas_011228</name>
</gene>
<evidence type="ECO:0000313" key="1">
    <source>
        <dbReference type="EMBL" id="KAL3310210.1"/>
    </source>
</evidence>
<protein>
    <recommendedName>
        <fullName evidence="3">Yippee domain-containing protein</fullName>
    </recommendedName>
</protein>
<organism evidence="1 2">
    <name type="scientific">Cichlidogyrus casuarinus</name>
    <dbReference type="NCBI Taxonomy" id="1844966"/>
    <lineage>
        <taxon>Eukaryota</taxon>
        <taxon>Metazoa</taxon>
        <taxon>Spiralia</taxon>
        <taxon>Lophotrochozoa</taxon>
        <taxon>Platyhelminthes</taxon>
        <taxon>Monogenea</taxon>
        <taxon>Monopisthocotylea</taxon>
        <taxon>Dactylogyridea</taxon>
        <taxon>Ancyrocephalidae</taxon>
        <taxon>Cichlidogyrus</taxon>
    </lineage>
</organism>
<reference evidence="1 2" key="1">
    <citation type="submission" date="2024-11" db="EMBL/GenBank/DDBJ databases">
        <title>Adaptive evolution of stress response genes in parasites aligns with host niche diversity.</title>
        <authorList>
            <person name="Hahn C."/>
            <person name="Resl P."/>
        </authorList>
    </citation>
    <scope>NUCLEOTIDE SEQUENCE [LARGE SCALE GENOMIC DNA]</scope>
    <source>
        <strain evidence="1">EGGRZ-B1_66</strain>
        <tissue evidence="1">Body</tissue>
    </source>
</reference>
<evidence type="ECO:0008006" key="3">
    <source>
        <dbReference type="Google" id="ProtNLM"/>
    </source>
</evidence>
<comment type="caution">
    <text evidence="1">The sequence shown here is derived from an EMBL/GenBank/DDBJ whole genome shotgun (WGS) entry which is preliminary data.</text>
</comment>
<dbReference type="Proteomes" id="UP001626550">
    <property type="component" value="Unassembled WGS sequence"/>
</dbReference>
<dbReference type="AlphaFoldDB" id="A0ABD2PSN9"/>